<dbReference type="AlphaFoldDB" id="T1DVL8"/>
<gene>
    <name evidence="1" type="ORF">HFN_2079</name>
</gene>
<name>T1DVL8_9HELI</name>
<comment type="caution">
    <text evidence="1">The sequence shown here is derived from an EMBL/GenBank/DDBJ whole genome shotgun (WGS) entry which is preliminary data.</text>
</comment>
<keyword evidence="2" id="KW-1185">Reference proteome</keyword>
<evidence type="ECO:0000313" key="1">
    <source>
        <dbReference type="EMBL" id="GAD18667.1"/>
    </source>
</evidence>
<evidence type="ECO:0000313" key="2">
    <source>
        <dbReference type="Proteomes" id="UP000018143"/>
    </source>
</evidence>
<accession>T1DVL8</accession>
<dbReference type="RefSeq" id="WP_023947449.1">
    <property type="nucleotide sequence ID" value="NZ_BASD01000009.1"/>
</dbReference>
<reference evidence="1 2" key="1">
    <citation type="journal article" date="2013" name="Genome Announc.">
        <title>Draft Genome Sequence of Helicobacter fennelliae Strain MRY12-0050, Isolated from a Bacteremia Patient.</title>
        <authorList>
            <person name="Rimbara E."/>
            <person name="Matsui M."/>
            <person name="Mori S."/>
            <person name="Suzuki S."/>
            <person name="Suzuki M."/>
            <person name="Kim H."/>
            <person name="Sekizuka T."/>
            <person name="Kuroda M."/>
            <person name="Shibayama K."/>
        </authorList>
    </citation>
    <scope>NUCLEOTIDE SEQUENCE [LARGE SCALE GENOMIC DNA]</scope>
    <source>
        <strain evidence="1 2">MRY12-0050</strain>
    </source>
</reference>
<evidence type="ECO:0008006" key="3">
    <source>
        <dbReference type="Google" id="ProtNLM"/>
    </source>
</evidence>
<dbReference type="OrthoDB" id="5325658at2"/>
<dbReference type="STRING" id="1325130.HFN_2079"/>
<protein>
    <recommendedName>
        <fullName evidence="3">Outer membrane protein</fullName>
    </recommendedName>
</protein>
<dbReference type="Proteomes" id="UP000018143">
    <property type="component" value="Unassembled WGS sequence"/>
</dbReference>
<sequence>MAVEPRIGINLGSLRTPTFIYFAMPLESYDVALDDTNTRFANYMFFIGGGIFNRTLLTQTFGLESRVSFTTNVRHRYYVSDARASKRFDGSYRIEASFGILRRGNAMAQEVPASQKYF</sequence>
<organism evidence="1 2">
    <name type="scientific">Helicobacter fennelliae MRY12-0050</name>
    <dbReference type="NCBI Taxonomy" id="1325130"/>
    <lineage>
        <taxon>Bacteria</taxon>
        <taxon>Pseudomonadati</taxon>
        <taxon>Campylobacterota</taxon>
        <taxon>Epsilonproteobacteria</taxon>
        <taxon>Campylobacterales</taxon>
        <taxon>Helicobacteraceae</taxon>
        <taxon>Helicobacter</taxon>
    </lineage>
</organism>
<proteinExistence type="predicted"/>
<dbReference type="EMBL" id="BASD01000009">
    <property type="protein sequence ID" value="GAD18667.1"/>
    <property type="molecule type" value="Genomic_DNA"/>
</dbReference>